<dbReference type="InterPro" id="IPR036257">
    <property type="entry name" value="Cyt_c_oxidase_su2_TM_sf"/>
</dbReference>
<evidence type="ECO:0000256" key="9">
    <source>
        <dbReference type="ARBA" id="ARBA00023136"/>
    </source>
</evidence>
<feature type="transmembrane region" description="Helical" evidence="12">
    <location>
        <begin position="6"/>
        <end position="23"/>
    </location>
</feature>
<evidence type="ECO:0000313" key="15">
    <source>
        <dbReference type="EMBL" id="SDX93647.1"/>
    </source>
</evidence>
<keyword evidence="5 10" id="KW-0812">Transmembrane</keyword>
<keyword evidence="4 10" id="KW-0679">Respiratory chain</keyword>
<feature type="transmembrane region" description="Helical" evidence="12">
    <location>
        <begin position="44"/>
        <end position="65"/>
    </location>
</feature>
<keyword evidence="7 10" id="KW-0249">Electron transport</keyword>
<evidence type="ECO:0000256" key="12">
    <source>
        <dbReference type="SAM" id="Phobius"/>
    </source>
</evidence>
<dbReference type="Gene3D" id="2.60.40.420">
    <property type="entry name" value="Cupredoxins - blue copper proteins"/>
    <property type="match status" value="1"/>
</dbReference>
<evidence type="ECO:0000256" key="1">
    <source>
        <dbReference type="ARBA" id="ARBA00004141"/>
    </source>
</evidence>
<dbReference type="GO" id="GO:0005507">
    <property type="term" value="F:copper ion binding"/>
    <property type="evidence" value="ECO:0007669"/>
    <property type="project" value="InterPro"/>
</dbReference>
<keyword evidence="11" id="KW-0186">Copper</keyword>
<accession>A0A1H3FS61</accession>
<evidence type="ECO:0000256" key="8">
    <source>
        <dbReference type="ARBA" id="ARBA00022989"/>
    </source>
</evidence>
<dbReference type="EMBL" id="FNOV01000004">
    <property type="protein sequence ID" value="SDX93647.1"/>
    <property type="molecule type" value="Genomic_DNA"/>
</dbReference>
<keyword evidence="16" id="KW-1185">Reference proteome</keyword>
<dbReference type="SUPFAM" id="SSF81464">
    <property type="entry name" value="Cytochrome c oxidase subunit II-like, transmembrane region"/>
    <property type="match status" value="1"/>
</dbReference>
<evidence type="ECO:0000259" key="13">
    <source>
        <dbReference type="PROSITE" id="PS50857"/>
    </source>
</evidence>
<dbReference type="PANTHER" id="PTHR22888:SF9">
    <property type="entry name" value="CYTOCHROME C OXIDASE SUBUNIT 2"/>
    <property type="match status" value="1"/>
</dbReference>
<feature type="domain" description="Cytochrome oxidase subunit II transmembrane region profile" evidence="14">
    <location>
        <begin position="56"/>
        <end position="159"/>
    </location>
</feature>
<comment type="catalytic activity">
    <reaction evidence="11">
        <text>4 Fe(II)-[cytochrome c] + O2 + 8 H(+)(in) = 4 Fe(III)-[cytochrome c] + 2 H2O + 4 H(+)(out)</text>
        <dbReference type="Rhea" id="RHEA:11436"/>
        <dbReference type="Rhea" id="RHEA-COMP:10350"/>
        <dbReference type="Rhea" id="RHEA-COMP:14399"/>
        <dbReference type="ChEBI" id="CHEBI:15377"/>
        <dbReference type="ChEBI" id="CHEBI:15378"/>
        <dbReference type="ChEBI" id="CHEBI:15379"/>
        <dbReference type="ChEBI" id="CHEBI:29033"/>
        <dbReference type="ChEBI" id="CHEBI:29034"/>
        <dbReference type="EC" id="7.1.1.9"/>
    </reaction>
</comment>
<evidence type="ECO:0000256" key="4">
    <source>
        <dbReference type="ARBA" id="ARBA00022660"/>
    </source>
</evidence>
<dbReference type="PROSITE" id="PS50999">
    <property type="entry name" value="COX2_TM"/>
    <property type="match status" value="1"/>
</dbReference>
<gene>
    <name evidence="15" type="ORF">SAMN04488069_104200</name>
</gene>
<evidence type="ECO:0000256" key="5">
    <source>
        <dbReference type="ARBA" id="ARBA00022692"/>
    </source>
</evidence>
<evidence type="ECO:0000256" key="6">
    <source>
        <dbReference type="ARBA" id="ARBA00022967"/>
    </source>
</evidence>
<name>A0A1H3FS61_9BACT</name>
<dbReference type="GO" id="GO:0042773">
    <property type="term" value="P:ATP synthesis coupled electron transport"/>
    <property type="evidence" value="ECO:0007669"/>
    <property type="project" value="TreeGrafter"/>
</dbReference>
<dbReference type="InterPro" id="IPR008972">
    <property type="entry name" value="Cupredoxin"/>
</dbReference>
<feature type="domain" description="Cytochrome oxidase subunit II copper A binding" evidence="13">
    <location>
        <begin position="161"/>
        <end position="313"/>
    </location>
</feature>
<keyword evidence="6" id="KW-1278">Translocase</keyword>
<keyword evidence="8 12" id="KW-1133">Transmembrane helix</keyword>
<organism evidence="15 16">
    <name type="scientific">Hymenobacter psychrophilus</name>
    <dbReference type="NCBI Taxonomy" id="651662"/>
    <lineage>
        <taxon>Bacteria</taxon>
        <taxon>Pseudomonadati</taxon>
        <taxon>Bacteroidota</taxon>
        <taxon>Cytophagia</taxon>
        <taxon>Cytophagales</taxon>
        <taxon>Hymenobacteraceae</taxon>
        <taxon>Hymenobacter</taxon>
    </lineage>
</organism>
<proteinExistence type="inferred from homology"/>
<dbReference type="Pfam" id="PF00116">
    <property type="entry name" value="COX2"/>
    <property type="match status" value="1"/>
</dbReference>
<dbReference type="STRING" id="651662.SAMN04488069_104200"/>
<evidence type="ECO:0000256" key="10">
    <source>
        <dbReference type="RuleBase" id="RU000456"/>
    </source>
</evidence>
<dbReference type="InterPro" id="IPR002429">
    <property type="entry name" value="CcO_II-like_C"/>
</dbReference>
<feature type="transmembrane region" description="Helical" evidence="12">
    <location>
        <begin position="131"/>
        <end position="149"/>
    </location>
</feature>
<evidence type="ECO:0000313" key="16">
    <source>
        <dbReference type="Proteomes" id="UP000199249"/>
    </source>
</evidence>
<keyword evidence="11" id="KW-0479">Metal-binding</keyword>
<feature type="transmembrane region" description="Helical" evidence="12">
    <location>
        <begin position="85"/>
        <end position="110"/>
    </location>
</feature>
<dbReference type="OrthoDB" id="9781261at2"/>
<dbReference type="RefSeq" id="WP_092738894.1">
    <property type="nucleotide sequence ID" value="NZ_FNOV01000004.1"/>
</dbReference>
<dbReference type="PANTHER" id="PTHR22888">
    <property type="entry name" value="CYTOCHROME C OXIDASE, SUBUNIT II"/>
    <property type="match status" value="1"/>
</dbReference>
<evidence type="ECO:0000256" key="3">
    <source>
        <dbReference type="ARBA" id="ARBA00022448"/>
    </source>
</evidence>
<evidence type="ECO:0000256" key="7">
    <source>
        <dbReference type="ARBA" id="ARBA00022982"/>
    </source>
</evidence>
<dbReference type="SUPFAM" id="SSF49503">
    <property type="entry name" value="Cupredoxins"/>
    <property type="match status" value="1"/>
</dbReference>
<comment type="subcellular location">
    <subcellularLocation>
        <location evidence="10">Cell membrane</location>
        <topology evidence="10">Multi-pass membrane protein</topology>
    </subcellularLocation>
    <subcellularLocation>
        <location evidence="1">Membrane</location>
        <topology evidence="1">Multi-pass membrane protein</topology>
    </subcellularLocation>
</comment>
<sequence length="358" mass="40392">MTTLSIILVLALLLVVFGLLFRLQILTSIFSGSSTREVSISNRVNAILCLVFLVVGGAWFAWSFVENFDKMNPPIASVHGLATDKMFWTSMIILGIAFVLTQVLLFWYSYKYQHNDNRRAFFFPHNNKIEVIWTLIPAVVMAALVFAGWKEWTRITGPAPKDAVVLEIMGKQFNWLVRYPGRDQKLGMVNYRLIDAVNEFGFDLSDQNGVDDFTAGEIHVPKGHPVLLRIRSRDVLHAVYMPNFRVQMYAVPGMPTKFWFTPTKTTDEMRAQTSNPAFNYEMACNQICGRGHFAMKMTIIVDEPDDYVAWFAKQKSFSEQNPEVLASFKQKSDKLVEKATAVPAAAAVVIPTAAKASL</sequence>
<dbReference type="InterPro" id="IPR045187">
    <property type="entry name" value="CcO_II"/>
</dbReference>
<dbReference type="Gene3D" id="1.10.287.90">
    <property type="match status" value="1"/>
</dbReference>
<dbReference type="PRINTS" id="PR01166">
    <property type="entry name" value="CYCOXIDASEII"/>
</dbReference>
<keyword evidence="3 10" id="KW-0813">Transport</keyword>
<comment type="similarity">
    <text evidence="2 10">Belongs to the cytochrome c oxidase subunit 2 family.</text>
</comment>
<evidence type="ECO:0000259" key="14">
    <source>
        <dbReference type="PROSITE" id="PS50999"/>
    </source>
</evidence>
<keyword evidence="9 12" id="KW-0472">Membrane</keyword>
<dbReference type="Proteomes" id="UP000199249">
    <property type="component" value="Unassembled WGS sequence"/>
</dbReference>
<dbReference type="GO" id="GO:0005886">
    <property type="term" value="C:plasma membrane"/>
    <property type="evidence" value="ECO:0007669"/>
    <property type="project" value="UniProtKB-SubCell"/>
</dbReference>
<dbReference type="EC" id="7.1.1.9" evidence="11"/>
<comment type="cofactor">
    <cofactor evidence="11">
        <name>Cu cation</name>
        <dbReference type="ChEBI" id="CHEBI:23378"/>
    </cofactor>
    <text evidence="11">Binds a copper A center.</text>
</comment>
<reference evidence="16" key="1">
    <citation type="submission" date="2016-10" db="EMBL/GenBank/DDBJ databases">
        <authorList>
            <person name="Varghese N."/>
            <person name="Submissions S."/>
        </authorList>
    </citation>
    <scope>NUCLEOTIDE SEQUENCE [LARGE SCALE GENOMIC DNA]</scope>
    <source>
        <strain evidence="16">CGMCC 1.8975</strain>
    </source>
</reference>
<dbReference type="InterPro" id="IPR011759">
    <property type="entry name" value="Cyt_c_oxidase_su2_TM_dom"/>
</dbReference>
<protein>
    <recommendedName>
        <fullName evidence="11">Cytochrome c oxidase subunit 2</fullName>
        <ecNumber evidence="11">7.1.1.9</ecNumber>
    </recommendedName>
</protein>
<dbReference type="Pfam" id="PF02790">
    <property type="entry name" value="COX2_TM"/>
    <property type="match status" value="1"/>
</dbReference>
<dbReference type="GO" id="GO:0004129">
    <property type="term" value="F:cytochrome-c oxidase activity"/>
    <property type="evidence" value="ECO:0007669"/>
    <property type="project" value="UniProtKB-EC"/>
</dbReference>
<dbReference type="PROSITE" id="PS50857">
    <property type="entry name" value="COX2_CUA"/>
    <property type="match status" value="1"/>
</dbReference>
<comment type="function">
    <text evidence="11">Subunits I and II form the functional core of the enzyme complex. Electrons originating in cytochrome c are transferred via heme a and Cu(A) to the binuclear center formed by heme a3 and Cu(B).</text>
</comment>
<evidence type="ECO:0000256" key="11">
    <source>
        <dbReference type="RuleBase" id="RU004024"/>
    </source>
</evidence>
<dbReference type="AlphaFoldDB" id="A0A1H3FS61"/>
<evidence type="ECO:0000256" key="2">
    <source>
        <dbReference type="ARBA" id="ARBA00007866"/>
    </source>
</evidence>